<name>A0A7Y2E937_UNCEI</name>
<gene>
    <name evidence="2" type="ORF">HKN21_12050</name>
</gene>
<dbReference type="PANTHER" id="PTHR30221:SF1">
    <property type="entry name" value="SMALL-CONDUCTANCE MECHANOSENSITIVE CHANNEL"/>
    <property type="match status" value="1"/>
</dbReference>
<organism evidence="2 3">
    <name type="scientific">Eiseniibacteriota bacterium</name>
    <dbReference type="NCBI Taxonomy" id="2212470"/>
    <lineage>
        <taxon>Bacteria</taxon>
        <taxon>Candidatus Eiseniibacteriota</taxon>
    </lineage>
</organism>
<feature type="transmembrane region" description="Helical" evidence="1">
    <location>
        <begin position="186"/>
        <end position="208"/>
    </location>
</feature>
<dbReference type="InterPro" id="IPR008910">
    <property type="entry name" value="MSC_TM_helix"/>
</dbReference>
<comment type="caution">
    <text evidence="2">The sequence shown here is derived from an EMBL/GenBank/DDBJ whole genome shotgun (WGS) entry which is preliminary data.</text>
</comment>
<sequence>MDNGFSLTGTLQDVGQNLLQSFSDFIPRAVTAIIVILIGLLVAKIAERFLRGLFEKLKFDDLLEKVGVTESLRKFGMDKGPGYVLSRSVYFLLVILFTQSVTRAVGLNTIADAIGAFFGYLPNLLTAFLVLLVGMIVSQFAGNVVTRSASDSGVDYAPMLGRMVSGLIFFVVLIMSISQLKIDTEIVRIVVTIILSAFGLGLALTFGLGSRSVTRNILAGFYARKLFTIGEQIEIKGESGTLNAITPLQTLIEREGSVIAIPNQVFLDEVVKQ</sequence>
<keyword evidence="1" id="KW-0812">Transmembrane</keyword>
<keyword evidence="1" id="KW-1133">Transmembrane helix</keyword>
<feature type="transmembrane region" description="Helical" evidence="1">
    <location>
        <begin position="159"/>
        <end position="180"/>
    </location>
</feature>
<dbReference type="Gene3D" id="1.10.287.1260">
    <property type="match status" value="1"/>
</dbReference>
<dbReference type="EMBL" id="JABDJR010000485">
    <property type="protein sequence ID" value="NNF07484.1"/>
    <property type="molecule type" value="Genomic_DNA"/>
</dbReference>
<evidence type="ECO:0000313" key="2">
    <source>
        <dbReference type="EMBL" id="NNF07484.1"/>
    </source>
</evidence>
<protein>
    <submittedName>
        <fullName evidence="2">Mechanosensitive ion channel</fullName>
    </submittedName>
</protein>
<dbReference type="Proteomes" id="UP000547674">
    <property type="component" value="Unassembled WGS sequence"/>
</dbReference>
<reference evidence="2 3" key="1">
    <citation type="submission" date="2020-03" db="EMBL/GenBank/DDBJ databases">
        <title>Metabolic flexibility allows generalist bacteria to become dominant in a frequently disturbed ecosystem.</title>
        <authorList>
            <person name="Chen Y.-J."/>
            <person name="Leung P.M."/>
            <person name="Bay S.K."/>
            <person name="Hugenholtz P."/>
            <person name="Kessler A.J."/>
            <person name="Shelley G."/>
            <person name="Waite D.W."/>
            <person name="Cook P.L."/>
            <person name="Greening C."/>
        </authorList>
    </citation>
    <scope>NUCLEOTIDE SEQUENCE [LARGE SCALE GENOMIC DNA]</scope>
    <source>
        <strain evidence="2">SS_bin_28</strain>
    </source>
</reference>
<dbReference type="Pfam" id="PF05552">
    <property type="entry name" value="MS_channel_1st_1"/>
    <property type="match status" value="2"/>
</dbReference>
<dbReference type="InterPro" id="IPR045275">
    <property type="entry name" value="MscS_archaea/bacteria_type"/>
</dbReference>
<evidence type="ECO:0000256" key="1">
    <source>
        <dbReference type="SAM" id="Phobius"/>
    </source>
</evidence>
<feature type="transmembrane region" description="Helical" evidence="1">
    <location>
        <begin position="89"/>
        <end position="111"/>
    </location>
</feature>
<keyword evidence="1" id="KW-0472">Membrane</keyword>
<dbReference type="AlphaFoldDB" id="A0A7Y2E937"/>
<dbReference type="GO" id="GO:0008381">
    <property type="term" value="F:mechanosensitive monoatomic ion channel activity"/>
    <property type="evidence" value="ECO:0007669"/>
    <property type="project" value="InterPro"/>
</dbReference>
<accession>A0A7Y2E937</accession>
<dbReference type="PANTHER" id="PTHR30221">
    <property type="entry name" value="SMALL-CONDUCTANCE MECHANOSENSITIVE CHANNEL"/>
    <property type="match status" value="1"/>
</dbReference>
<feature type="transmembrane region" description="Helical" evidence="1">
    <location>
        <begin position="25"/>
        <end position="46"/>
    </location>
</feature>
<evidence type="ECO:0000313" key="3">
    <source>
        <dbReference type="Proteomes" id="UP000547674"/>
    </source>
</evidence>
<proteinExistence type="predicted"/>
<feature type="transmembrane region" description="Helical" evidence="1">
    <location>
        <begin position="117"/>
        <end position="138"/>
    </location>
</feature>